<dbReference type="RefSeq" id="WP_143918159.1">
    <property type="nucleotide sequence ID" value="NZ_CANMIK010000072.1"/>
</dbReference>
<evidence type="ECO:0000313" key="2">
    <source>
        <dbReference type="Proteomes" id="UP000318833"/>
    </source>
</evidence>
<dbReference type="EMBL" id="VLNR01000064">
    <property type="protein sequence ID" value="TSE05234.1"/>
    <property type="molecule type" value="Genomic_DNA"/>
</dbReference>
<protein>
    <submittedName>
        <fullName evidence="1">Uncharacterized protein</fullName>
    </submittedName>
</protein>
<accession>A0A554VE24</accession>
<name>A0A554VE24_9FLAO</name>
<dbReference type="AlphaFoldDB" id="A0A554VE24"/>
<dbReference type="OrthoDB" id="9903684at2"/>
<comment type="caution">
    <text evidence="1">The sequence shown here is derived from an EMBL/GenBank/DDBJ whole genome shotgun (WGS) entry which is preliminary data.</text>
</comment>
<proteinExistence type="predicted"/>
<evidence type="ECO:0000313" key="1">
    <source>
        <dbReference type="EMBL" id="TSE05234.1"/>
    </source>
</evidence>
<sequence length="105" mass="12754">MEHNVILKLNKIVFWWYYKRVPKFFHKWTILKSIRLLVDNYEHQEFVIKGNREVISNAIKTERDMQKQIFNLKMKLQGVSQEKIDPLNKMFGTDLKGISKEEREN</sequence>
<keyword evidence="2" id="KW-1185">Reference proteome</keyword>
<gene>
    <name evidence="1" type="ORF">FOF46_23510</name>
</gene>
<reference evidence="1 2" key="1">
    <citation type="submission" date="2019-07" db="EMBL/GenBank/DDBJ databases">
        <title>The draft genome sequence of Aquimarina algiphila M91.</title>
        <authorList>
            <person name="Meng X."/>
        </authorList>
    </citation>
    <scope>NUCLEOTIDE SEQUENCE [LARGE SCALE GENOMIC DNA]</scope>
    <source>
        <strain evidence="1 2">M91</strain>
    </source>
</reference>
<dbReference type="Proteomes" id="UP000318833">
    <property type="component" value="Unassembled WGS sequence"/>
</dbReference>
<organism evidence="1 2">
    <name type="scientific">Aquimarina algiphila</name>
    <dbReference type="NCBI Taxonomy" id="2047982"/>
    <lineage>
        <taxon>Bacteria</taxon>
        <taxon>Pseudomonadati</taxon>
        <taxon>Bacteroidota</taxon>
        <taxon>Flavobacteriia</taxon>
        <taxon>Flavobacteriales</taxon>
        <taxon>Flavobacteriaceae</taxon>
        <taxon>Aquimarina</taxon>
    </lineage>
</organism>